<evidence type="ECO:0000256" key="2">
    <source>
        <dbReference type="ARBA" id="ARBA00022527"/>
    </source>
</evidence>
<evidence type="ECO:0000256" key="1">
    <source>
        <dbReference type="ARBA" id="ARBA00012513"/>
    </source>
</evidence>
<accession>A0A6I0EZ40</accession>
<feature type="binding site" evidence="9">
    <location>
        <position position="39"/>
    </location>
    <ligand>
        <name>ATP</name>
        <dbReference type="ChEBI" id="CHEBI:30616"/>
    </ligand>
</feature>
<keyword evidence="11" id="KW-0472">Membrane</keyword>
<dbReference type="FunFam" id="1.10.510.10:FF:000021">
    <property type="entry name" value="Serine/threonine protein kinase"/>
    <property type="match status" value="1"/>
</dbReference>
<organism evidence="14 15">
    <name type="scientific">Alkaliphilus pronyensis</name>
    <dbReference type="NCBI Taxonomy" id="1482732"/>
    <lineage>
        <taxon>Bacteria</taxon>
        <taxon>Bacillati</taxon>
        <taxon>Bacillota</taxon>
        <taxon>Clostridia</taxon>
        <taxon>Peptostreptococcales</taxon>
        <taxon>Natronincolaceae</taxon>
        <taxon>Alkaliphilus</taxon>
    </lineage>
</organism>
<keyword evidence="11" id="KW-0812">Transmembrane</keyword>
<dbReference type="Pfam" id="PF00069">
    <property type="entry name" value="Pkinase"/>
    <property type="match status" value="1"/>
</dbReference>
<dbReference type="CDD" id="cd14014">
    <property type="entry name" value="STKc_PknB_like"/>
    <property type="match status" value="1"/>
</dbReference>
<gene>
    <name evidence="14" type="primary">pknB</name>
    <name evidence="14" type="ORF">F8154_07240</name>
</gene>
<keyword evidence="2" id="KW-0723">Serine/threonine-protein kinase</keyword>
<evidence type="ECO:0000256" key="8">
    <source>
        <dbReference type="ARBA" id="ARBA00048679"/>
    </source>
</evidence>
<dbReference type="PROSITE" id="PS00107">
    <property type="entry name" value="PROTEIN_KINASE_ATP"/>
    <property type="match status" value="1"/>
</dbReference>
<dbReference type="RefSeq" id="WP_151860944.1">
    <property type="nucleotide sequence ID" value="NZ_WBZC01000023.1"/>
</dbReference>
<name>A0A6I0EZ40_9FIRM</name>
<dbReference type="Gene3D" id="3.30.10.20">
    <property type="match status" value="3"/>
</dbReference>
<keyword evidence="11" id="KW-1133">Transmembrane helix</keyword>
<evidence type="ECO:0000313" key="14">
    <source>
        <dbReference type="EMBL" id="KAB3535228.1"/>
    </source>
</evidence>
<dbReference type="SMART" id="SM00220">
    <property type="entry name" value="S_TKc"/>
    <property type="match status" value="1"/>
</dbReference>
<evidence type="ECO:0000256" key="3">
    <source>
        <dbReference type="ARBA" id="ARBA00022679"/>
    </source>
</evidence>
<keyword evidence="4 9" id="KW-0547">Nucleotide-binding</keyword>
<dbReference type="Gene3D" id="1.10.510.10">
    <property type="entry name" value="Transferase(Phosphotransferase) domain 1"/>
    <property type="match status" value="1"/>
</dbReference>
<dbReference type="EC" id="2.7.11.1" evidence="1"/>
<feature type="domain" description="PASTA" evidence="13">
    <location>
        <begin position="425"/>
        <end position="492"/>
    </location>
</feature>
<dbReference type="InterPro" id="IPR000719">
    <property type="entry name" value="Prot_kinase_dom"/>
</dbReference>
<keyword evidence="6 9" id="KW-0067">ATP-binding</keyword>
<dbReference type="Proteomes" id="UP000432715">
    <property type="component" value="Unassembled WGS sequence"/>
</dbReference>
<evidence type="ECO:0000256" key="6">
    <source>
        <dbReference type="ARBA" id="ARBA00022840"/>
    </source>
</evidence>
<dbReference type="PROSITE" id="PS00108">
    <property type="entry name" value="PROTEIN_KINASE_ST"/>
    <property type="match status" value="1"/>
</dbReference>
<evidence type="ECO:0000259" key="13">
    <source>
        <dbReference type="PROSITE" id="PS51178"/>
    </source>
</evidence>
<feature type="domain" description="PASTA" evidence="13">
    <location>
        <begin position="495"/>
        <end position="562"/>
    </location>
</feature>
<dbReference type="PROSITE" id="PS51178">
    <property type="entry name" value="PASTA"/>
    <property type="match status" value="3"/>
</dbReference>
<evidence type="ECO:0000313" key="15">
    <source>
        <dbReference type="Proteomes" id="UP000432715"/>
    </source>
</evidence>
<evidence type="ECO:0000256" key="10">
    <source>
        <dbReference type="SAM" id="MobiDB-lite"/>
    </source>
</evidence>
<dbReference type="Gene3D" id="3.30.200.20">
    <property type="entry name" value="Phosphorylase Kinase, domain 1"/>
    <property type="match status" value="1"/>
</dbReference>
<dbReference type="EMBL" id="WBZC01000023">
    <property type="protein sequence ID" value="KAB3535228.1"/>
    <property type="molecule type" value="Genomic_DNA"/>
</dbReference>
<dbReference type="InterPro" id="IPR011009">
    <property type="entry name" value="Kinase-like_dom_sf"/>
</dbReference>
<dbReference type="GO" id="GO:0004674">
    <property type="term" value="F:protein serine/threonine kinase activity"/>
    <property type="evidence" value="ECO:0007669"/>
    <property type="project" value="UniProtKB-KW"/>
</dbReference>
<feature type="transmembrane region" description="Helical" evidence="11">
    <location>
        <begin position="330"/>
        <end position="352"/>
    </location>
</feature>
<dbReference type="PANTHER" id="PTHR43289">
    <property type="entry name" value="MITOGEN-ACTIVATED PROTEIN KINASE KINASE KINASE 20-RELATED"/>
    <property type="match status" value="1"/>
</dbReference>
<reference evidence="14 15" key="1">
    <citation type="submission" date="2019-10" db="EMBL/GenBank/DDBJ databases">
        <title>Alkaliphilus serpentinus sp. nov. and Alkaliphilus pronyensis sp. nov., two novel anaerobic alkaliphilic species isolated from the serpentinized-hosted hydrothermal field of the Prony Bay (New Caledonia).</title>
        <authorList>
            <person name="Postec A."/>
        </authorList>
    </citation>
    <scope>NUCLEOTIDE SEQUENCE [LARGE SCALE GENOMIC DNA]</scope>
    <source>
        <strain evidence="14 15">LacV</strain>
    </source>
</reference>
<dbReference type="CDD" id="cd06577">
    <property type="entry name" value="PASTA_pknB"/>
    <property type="match status" value="3"/>
</dbReference>
<dbReference type="FunFam" id="3.30.200.20:FF:000035">
    <property type="entry name" value="Serine/threonine protein kinase Stk1"/>
    <property type="match status" value="1"/>
</dbReference>
<dbReference type="SMART" id="SM00740">
    <property type="entry name" value="PASTA"/>
    <property type="match status" value="3"/>
</dbReference>
<evidence type="ECO:0000256" key="11">
    <source>
        <dbReference type="SAM" id="Phobius"/>
    </source>
</evidence>
<dbReference type="PANTHER" id="PTHR43289:SF34">
    <property type="entry name" value="SERINE_THREONINE-PROTEIN KINASE YBDM-RELATED"/>
    <property type="match status" value="1"/>
</dbReference>
<comment type="caution">
    <text evidence="14">The sequence shown here is derived from an EMBL/GenBank/DDBJ whole genome shotgun (WGS) entry which is preliminary data.</text>
</comment>
<evidence type="ECO:0000256" key="9">
    <source>
        <dbReference type="PROSITE-ProRule" id="PRU10141"/>
    </source>
</evidence>
<sequence>MIGKILGNRYEIVEKIGGGGMAVVYRAKCNLLNRYVAVKILRSEFASDKDILDKFRRESQAAASLSHPNIVNIYDVGEDEGIYYIVMEYVAGKTLKEVIKERAPLTLNEIIDYGKQIAYALKHAHNNHIVHRDIKPHNILITSDNRAKVTDFGIALAATSSTITNAGSVIGSVHYFSPEQARGGYTDEKSDLYSLGIVMYEMATGKVPFEGDSPITVALKQIQEQPLDPSKLNVDINDGLEKTIQKLMQKEQSARFQNTQELIDELKQLKNEPTSRYFSSRASEVDSPTQVIPKVTEEAYGKSSIDMSNKEDKFNKRYRKNKEDKRVNKWVVAGAIVAALIAALLFTFGFFYGGDWFGTPDVTVPNLIGEDIDEARRIMEEYEVELIVQEKNDPEVPLDIIIDQNPVEGRTIKKGGQIRVLVSLGSRLVKVPELENKNSMDAKYILRDASLVEGEVKEENHESLPIGIIIRQNPRAGLEVPQGSTVDYVVSLGPKIQTVLMPNLVGSDIETGKATIEQLGLTVGDIKEENSEEYPKDEIIKQSIPETTEVEEGTVVDLVVSLGPEGENIESNEEENQEEENAEETSAPLVDKYINIDLNEYTGNVDVVIYQISSSGRQVVFNKRHNVNTEGTSIRALVQAKEGSGSHVFEIYVNNEFHSETQTVF</sequence>
<dbReference type="AlphaFoldDB" id="A0A6I0EZ40"/>
<evidence type="ECO:0000256" key="7">
    <source>
        <dbReference type="ARBA" id="ARBA00047899"/>
    </source>
</evidence>
<feature type="domain" description="Protein kinase" evidence="12">
    <location>
        <begin position="10"/>
        <end position="278"/>
    </location>
</feature>
<dbReference type="NCBIfam" id="NF033483">
    <property type="entry name" value="PknB_PASTA_kin"/>
    <property type="match status" value="1"/>
</dbReference>
<keyword evidence="3" id="KW-0808">Transferase</keyword>
<dbReference type="Pfam" id="PF03793">
    <property type="entry name" value="PASTA"/>
    <property type="match status" value="3"/>
</dbReference>
<dbReference type="SUPFAM" id="SSF56112">
    <property type="entry name" value="Protein kinase-like (PK-like)"/>
    <property type="match status" value="1"/>
</dbReference>
<feature type="domain" description="PASTA" evidence="13">
    <location>
        <begin position="358"/>
        <end position="424"/>
    </location>
</feature>
<evidence type="ECO:0000259" key="12">
    <source>
        <dbReference type="PROSITE" id="PS50011"/>
    </source>
</evidence>
<proteinExistence type="predicted"/>
<comment type="catalytic activity">
    <reaction evidence="7">
        <text>L-threonyl-[protein] + ATP = O-phospho-L-threonyl-[protein] + ADP + H(+)</text>
        <dbReference type="Rhea" id="RHEA:46608"/>
        <dbReference type="Rhea" id="RHEA-COMP:11060"/>
        <dbReference type="Rhea" id="RHEA-COMP:11605"/>
        <dbReference type="ChEBI" id="CHEBI:15378"/>
        <dbReference type="ChEBI" id="CHEBI:30013"/>
        <dbReference type="ChEBI" id="CHEBI:30616"/>
        <dbReference type="ChEBI" id="CHEBI:61977"/>
        <dbReference type="ChEBI" id="CHEBI:456216"/>
        <dbReference type="EC" id="2.7.11.1"/>
    </reaction>
</comment>
<keyword evidence="5 14" id="KW-0418">Kinase</keyword>
<dbReference type="OrthoDB" id="9788659at2"/>
<dbReference type="InterPro" id="IPR017441">
    <property type="entry name" value="Protein_kinase_ATP_BS"/>
</dbReference>
<dbReference type="InterPro" id="IPR008271">
    <property type="entry name" value="Ser/Thr_kinase_AS"/>
</dbReference>
<evidence type="ECO:0000256" key="5">
    <source>
        <dbReference type="ARBA" id="ARBA00022777"/>
    </source>
</evidence>
<comment type="catalytic activity">
    <reaction evidence="8">
        <text>L-seryl-[protein] + ATP = O-phospho-L-seryl-[protein] + ADP + H(+)</text>
        <dbReference type="Rhea" id="RHEA:17989"/>
        <dbReference type="Rhea" id="RHEA-COMP:9863"/>
        <dbReference type="Rhea" id="RHEA-COMP:11604"/>
        <dbReference type="ChEBI" id="CHEBI:15378"/>
        <dbReference type="ChEBI" id="CHEBI:29999"/>
        <dbReference type="ChEBI" id="CHEBI:30616"/>
        <dbReference type="ChEBI" id="CHEBI:83421"/>
        <dbReference type="ChEBI" id="CHEBI:456216"/>
        <dbReference type="EC" id="2.7.11.1"/>
    </reaction>
</comment>
<evidence type="ECO:0000256" key="4">
    <source>
        <dbReference type="ARBA" id="ARBA00022741"/>
    </source>
</evidence>
<feature type="region of interest" description="Disordered" evidence="10">
    <location>
        <begin position="564"/>
        <end position="585"/>
    </location>
</feature>
<dbReference type="GO" id="GO:0005524">
    <property type="term" value="F:ATP binding"/>
    <property type="evidence" value="ECO:0007669"/>
    <property type="project" value="UniProtKB-UniRule"/>
</dbReference>
<dbReference type="InterPro" id="IPR005543">
    <property type="entry name" value="PASTA_dom"/>
</dbReference>
<feature type="compositionally biased region" description="Acidic residues" evidence="10">
    <location>
        <begin position="567"/>
        <end position="583"/>
    </location>
</feature>
<keyword evidence="15" id="KW-1185">Reference proteome</keyword>
<protein>
    <recommendedName>
        <fullName evidence="1">non-specific serine/threonine protein kinase</fullName>
        <ecNumber evidence="1">2.7.11.1</ecNumber>
    </recommendedName>
</protein>
<dbReference type="PROSITE" id="PS50011">
    <property type="entry name" value="PROTEIN_KINASE_DOM"/>
    <property type="match status" value="1"/>
</dbReference>